<proteinExistence type="predicted"/>
<evidence type="ECO:0000313" key="3">
    <source>
        <dbReference type="Proteomes" id="UP001383192"/>
    </source>
</evidence>
<comment type="caution">
    <text evidence="2">The sequence shown here is derived from an EMBL/GenBank/DDBJ whole genome shotgun (WGS) entry which is preliminary data.</text>
</comment>
<accession>A0AAW0B3J3</accession>
<gene>
    <name evidence="2" type="ORF">VNI00_018006</name>
</gene>
<sequence>MGSTLKRRLDKLRQAVQEQKREPTVRQSRQVSEQQNALRKHLKTYEEVRSVYMPGLSHHLTTTHQNEDLNNIDSENAKVWLPSEVPRELCSKICVPGLVHVEETLQKARCYDSLKGVHHVLRVKTQMVHFKNNNHESGKARQVINKVVLRLLRCAGRYCKARSAYAKLTGAGPWEKTLQVLRDEDLKSYSDLATVRTGPGRAGTSEEDLEVEDEEYWQELISRREKQGDGVKEAAGSKRARQTQGASLEEVEEETLSLIHPDRTEWDHRSKHRTGETRKGLSWIWTAGGQLDLKDSADENNNNILRSEWCKSQARARRASEEVELLMEEMCRTVGYLEWKQGLKDKFVDIWTRLDASQEDEHLDDEQEEDDGEQDGDEYSGVDDDDGDVEDVGEESNMF</sequence>
<feature type="compositionally biased region" description="Polar residues" evidence="1">
    <location>
        <begin position="25"/>
        <end position="37"/>
    </location>
</feature>
<dbReference type="Proteomes" id="UP001383192">
    <property type="component" value="Unassembled WGS sequence"/>
</dbReference>
<keyword evidence="3" id="KW-1185">Reference proteome</keyword>
<reference evidence="2 3" key="1">
    <citation type="submission" date="2024-01" db="EMBL/GenBank/DDBJ databases">
        <title>A draft genome for a cacao thread blight-causing isolate of Paramarasmius palmivorus.</title>
        <authorList>
            <person name="Baruah I.K."/>
            <person name="Bukari Y."/>
            <person name="Amoako-Attah I."/>
            <person name="Meinhardt L.W."/>
            <person name="Bailey B.A."/>
            <person name="Cohen S.P."/>
        </authorList>
    </citation>
    <scope>NUCLEOTIDE SEQUENCE [LARGE SCALE GENOMIC DNA]</scope>
    <source>
        <strain evidence="2 3">GH-12</strain>
    </source>
</reference>
<dbReference type="EMBL" id="JAYKXP010000204">
    <property type="protein sequence ID" value="KAK7019684.1"/>
    <property type="molecule type" value="Genomic_DNA"/>
</dbReference>
<evidence type="ECO:0000313" key="2">
    <source>
        <dbReference type="EMBL" id="KAK7019684.1"/>
    </source>
</evidence>
<dbReference type="AlphaFoldDB" id="A0AAW0B3J3"/>
<name>A0AAW0B3J3_9AGAR</name>
<organism evidence="2 3">
    <name type="scientific">Paramarasmius palmivorus</name>
    <dbReference type="NCBI Taxonomy" id="297713"/>
    <lineage>
        <taxon>Eukaryota</taxon>
        <taxon>Fungi</taxon>
        <taxon>Dikarya</taxon>
        <taxon>Basidiomycota</taxon>
        <taxon>Agaricomycotina</taxon>
        <taxon>Agaricomycetes</taxon>
        <taxon>Agaricomycetidae</taxon>
        <taxon>Agaricales</taxon>
        <taxon>Marasmiineae</taxon>
        <taxon>Marasmiaceae</taxon>
        <taxon>Paramarasmius</taxon>
    </lineage>
</organism>
<protein>
    <submittedName>
        <fullName evidence="2">Uncharacterized protein</fullName>
    </submittedName>
</protein>
<feature type="region of interest" description="Disordered" evidence="1">
    <location>
        <begin position="357"/>
        <end position="399"/>
    </location>
</feature>
<feature type="compositionally biased region" description="Basic residues" evidence="1">
    <location>
        <begin position="1"/>
        <end position="10"/>
    </location>
</feature>
<feature type="region of interest" description="Disordered" evidence="1">
    <location>
        <begin position="225"/>
        <end position="254"/>
    </location>
</feature>
<feature type="compositionally biased region" description="Basic and acidic residues" evidence="1">
    <location>
        <begin position="225"/>
        <end position="236"/>
    </location>
</feature>
<evidence type="ECO:0000256" key="1">
    <source>
        <dbReference type="SAM" id="MobiDB-lite"/>
    </source>
</evidence>
<feature type="region of interest" description="Disordered" evidence="1">
    <location>
        <begin position="1"/>
        <end position="37"/>
    </location>
</feature>